<dbReference type="Pfam" id="PF14099">
    <property type="entry name" value="Polysacc_lyase"/>
    <property type="match status" value="1"/>
</dbReference>
<evidence type="ECO:0000313" key="2">
    <source>
        <dbReference type="Proteomes" id="UP000076858"/>
    </source>
</evidence>
<dbReference type="AlphaFoldDB" id="A0A0N8AF23"/>
<dbReference type="Gene3D" id="2.60.120.200">
    <property type="match status" value="1"/>
</dbReference>
<protein>
    <submittedName>
        <fullName evidence="1">Uncharacterized protein</fullName>
    </submittedName>
</protein>
<dbReference type="OrthoDB" id="6345370at2759"/>
<comment type="caution">
    <text evidence="1">The sequence shown here is derived from an EMBL/GenBank/DDBJ whole genome shotgun (WGS) entry which is preliminary data.</text>
</comment>
<dbReference type="EMBL" id="LRGB01001285">
    <property type="protein sequence ID" value="KZS13062.1"/>
    <property type="molecule type" value="Genomic_DNA"/>
</dbReference>
<accession>A0A0N8AF23</accession>
<dbReference type="Proteomes" id="UP000076858">
    <property type="component" value="Unassembled WGS sequence"/>
</dbReference>
<evidence type="ECO:0000313" key="1">
    <source>
        <dbReference type="EMBL" id="KZS13062.1"/>
    </source>
</evidence>
<proteinExistence type="predicted"/>
<name>A0A0N8AF23_9CRUS</name>
<reference evidence="1 2" key="1">
    <citation type="submission" date="2016-03" db="EMBL/GenBank/DDBJ databases">
        <title>EvidentialGene: Evidence-directed Construction of Genes on Genomes.</title>
        <authorList>
            <person name="Gilbert D.G."/>
            <person name="Choi J.-H."/>
            <person name="Mockaitis K."/>
            <person name="Colbourne J."/>
            <person name="Pfrender M."/>
        </authorList>
    </citation>
    <scope>NUCLEOTIDE SEQUENCE [LARGE SCALE GENOMIC DNA]</scope>
    <source>
        <strain evidence="1 2">Xinb3</strain>
        <tissue evidence="1">Complete organism</tissue>
    </source>
</reference>
<dbReference type="InterPro" id="IPR025975">
    <property type="entry name" value="Polysacc_lyase"/>
</dbReference>
<keyword evidence="2" id="KW-1185">Reference proteome</keyword>
<sequence>MKSTRAVLFALIHVVVYCHLSLGQSSSKSNFAFSFAGYNRQSETFLCSPGGNTKGMIATALGESNPLEIPTTNKRKPHVQCEKNDPVMGNVVKFTIYKDDNDGNNVTLKDRQRMEMKGKKDGKKGDTFLYAWWFKLDSNMKNSDQFYHIFQIKSGGSKNLTKFALATLTLTKKHQLHLQLNNLNAEGKPSPKFSLEINQVKGKWIQAFVEAAYKKRSEGGYIRVTMKDENGKLLRDSTKIRHNMWWDNKSYPFRPKWGLYRKISPAYQPSDWQLFQNVQIWKKN</sequence>
<organism evidence="1 2">
    <name type="scientific">Daphnia magna</name>
    <dbReference type="NCBI Taxonomy" id="35525"/>
    <lineage>
        <taxon>Eukaryota</taxon>
        <taxon>Metazoa</taxon>
        <taxon>Ecdysozoa</taxon>
        <taxon>Arthropoda</taxon>
        <taxon>Crustacea</taxon>
        <taxon>Branchiopoda</taxon>
        <taxon>Diplostraca</taxon>
        <taxon>Cladocera</taxon>
        <taxon>Anomopoda</taxon>
        <taxon>Daphniidae</taxon>
        <taxon>Daphnia</taxon>
    </lineage>
</organism>
<gene>
    <name evidence="1" type="ORF">APZ42_021895</name>
</gene>